<dbReference type="GO" id="GO:0030170">
    <property type="term" value="F:pyridoxal phosphate binding"/>
    <property type="evidence" value="ECO:0007669"/>
    <property type="project" value="UniProtKB-UniRule"/>
</dbReference>
<feature type="domain" description="Orn/DAP/Arg decarboxylase 2 N-terminal" evidence="10">
    <location>
        <begin position="34"/>
        <end position="275"/>
    </location>
</feature>
<dbReference type="InterPro" id="IPR002986">
    <property type="entry name" value="DAP_deCOOHase_LysA"/>
</dbReference>
<name>A1ZVN5_MICM2</name>
<feature type="binding site" evidence="5">
    <location>
        <position position="339"/>
    </location>
    <ligand>
        <name>substrate</name>
    </ligand>
</feature>
<dbReference type="NCBIfam" id="TIGR01048">
    <property type="entry name" value="lysA"/>
    <property type="match status" value="1"/>
</dbReference>
<feature type="binding site" evidence="5">
    <location>
        <position position="311"/>
    </location>
    <ligand>
        <name>substrate</name>
    </ligand>
</feature>
<comment type="caution">
    <text evidence="11">The sequence shown here is derived from an EMBL/GenBank/DDBJ whole genome shotgun (WGS) entry which is preliminary data.</text>
</comment>
<feature type="binding site" evidence="5">
    <location>
        <position position="227"/>
    </location>
    <ligand>
        <name>pyridoxal 5'-phosphate</name>
        <dbReference type="ChEBI" id="CHEBI:597326"/>
    </ligand>
</feature>
<evidence type="ECO:0000313" key="11">
    <source>
        <dbReference type="EMBL" id="EAY25578.1"/>
    </source>
</evidence>
<dbReference type="Gene3D" id="3.20.20.10">
    <property type="entry name" value="Alanine racemase"/>
    <property type="match status" value="1"/>
</dbReference>
<evidence type="ECO:0000256" key="6">
    <source>
        <dbReference type="NCBIfam" id="TIGR01048"/>
    </source>
</evidence>
<dbReference type="UniPathway" id="UPA00034">
    <property type="reaction ID" value="UER00027"/>
</dbReference>
<keyword evidence="2 5" id="KW-0210">Decarboxylase</keyword>
<comment type="caution">
    <text evidence="5">Lacks conserved residue(s) required for the propagation of feature annotation.</text>
</comment>
<dbReference type="Proteomes" id="UP000004095">
    <property type="component" value="Unassembled WGS sequence"/>
</dbReference>
<dbReference type="Pfam" id="PF00278">
    <property type="entry name" value="Orn_DAP_Arg_deC"/>
    <property type="match status" value="1"/>
</dbReference>
<evidence type="ECO:0000256" key="8">
    <source>
        <dbReference type="RuleBase" id="RU003738"/>
    </source>
</evidence>
<dbReference type="InterPro" id="IPR022644">
    <property type="entry name" value="De-COase2_N"/>
</dbReference>
<dbReference type="PRINTS" id="PR01179">
    <property type="entry name" value="ODADCRBXLASE"/>
</dbReference>
<dbReference type="EMBL" id="AAWS01000046">
    <property type="protein sequence ID" value="EAY25578.1"/>
    <property type="molecule type" value="Genomic_DNA"/>
</dbReference>
<dbReference type="EC" id="4.1.1.20" evidence="5 6"/>
<feature type="active site" description="Proton donor" evidence="7">
    <location>
        <position position="338"/>
    </location>
</feature>
<reference evidence="11 12" key="1">
    <citation type="submission" date="2007-01" db="EMBL/GenBank/DDBJ databases">
        <authorList>
            <person name="Haygood M."/>
            <person name="Podell S."/>
            <person name="Anderson C."/>
            <person name="Hopkinson B."/>
            <person name="Roe K."/>
            <person name="Barbeau K."/>
            <person name="Gaasterland T."/>
            <person name="Ferriera S."/>
            <person name="Johnson J."/>
            <person name="Kravitz S."/>
            <person name="Beeson K."/>
            <person name="Sutton G."/>
            <person name="Rogers Y.-H."/>
            <person name="Friedman R."/>
            <person name="Frazier M."/>
            <person name="Venter J.C."/>
        </authorList>
    </citation>
    <scope>NUCLEOTIDE SEQUENCE [LARGE SCALE GENOMIC DNA]</scope>
    <source>
        <strain evidence="11 12">ATCC 23134</strain>
    </source>
</reference>
<dbReference type="InterPro" id="IPR029066">
    <property type="entry name" value="PLP-binding_barrel"/>
</dbReference>
<comment type="similarity">
    <text evidence="5">Belongs to the Orn/Lys/Arg decarboxylase class-II family. LysA subfamily.</text>
</comment>
<dbReference type="InterPro" id="IPR022643">
    <property type="entry name" value="De-COase2_C"/>
</dbReference>
<comment type="catalytic activity">
    <reaction evidence="5 8">
        <text>meso-2,6-diaminopimelate + H(+) = L-lysine + CO2</text>
        <dbReference type="Rhea" id="RHEA:15101"/>
        <dbReference type="ChEBI" id="CHEBI:15378"/>
        <dbReference type="ChEBI" id="CHEBI:16526"/>
        <dbReference type="ChEBI" id="CHEBI:32551"/>
        <dbReference type="ChEBI" id="CHEBI:57791"/>
        <dbReference type="EC" id="4.1.1.20"/>
    </reaction>
</comment>
<evidence type="ECO:0000313" key="12">
    <source>
        <dbReference type="Proteomes" id="UP000004095"/>
    </source>
</evidence>
<feature type="binding site" evidence="5">
    <location>
        <position position="366"/>
    </location>
    <ligand>
        <name>substrate</name>
    </ligand>
</feature>
<keyword evidence="4 5" id="KW-0456">Lyase</keyword>
<keyword evidence="5 8" id="KW-0457">Lysine biosynthesis</keyword>
<evidence type="ECO:0000256" key="1">
    <source>
        <dbReference type="ARBA" id="ARBA00001933"/>
    </source>
</evidence>
<evidence type="ECO:0000256" key="3">
    <source>
        <dbReference type="ARBA" id="ARBA00022898"/>
    </source>
</evidence>
<dbReference type="RefSeq" id="WP_002702591.1">
    <property type="nucleotide sequence ID" value="NZ_AAWS01000046.1"/>
</dbReference>
<keyword evidence="12" id="KW-1185">Reference proteome</keyword>
<evidence type="ECO:0000256" key="2">
    <source>
        <dbReference type="ARBA" id="ARBA00022793"/>
    </source>
</evidence>
<dbReference type="Pfam" id="PF02784">
    <property type="entry name" value="Orn_Arg_deC_N"/>
    <property type="match status" value="1"/>
</dbReference>
<dbReference type="HAMAP" id="MF_02120">
    <property type="entry name" value="LysA"/>
    <property type="match status" value="1"/>
</dbReference>
<dbReference type="OrthoDB" id="9802241at2"/>
<dbReference type="eggNOG" id="COG0019">
    <property type="taxonomic scope" value="Bacteria"/>
</dbReference>
<evidence type="ECO:0000259" key="10">
    <source>
        <dbReference type="Pfam" id="PF02784"/>
    </source>
</evidence>
<comment type="cofactor">
    <cofactor evidence="1 5 7 8">
        <name>pyridoxal 5'-phosphate</name>
        <dbReference type="ChEBI" id="CHEBI:597326"/>
    </cofactor>
</comment>
<feature type="modified residue" description="N6-(pyridoxal phosphate)lysine" evidence="5 7">
    <location>
        <position position="57"/>
    </location>
</feature>
<accession>A1ZVN5</accession>
<dbReference type="InterPro" id="IPR022653">
    <property type="entry name" value="De-COase2_pyr-phos_BS"/>
</dbReference>
<dbReference type="GO" id="GO:0008836">
    <property type="term" value="F:diaminopimelate decarboxylase activity"/>
    <property type="evidence" value="ECO:0007669"/>
    <property type="project" value="UniProtKB-UniRule"/>
</dbReference>
<evidence type="ECO:0000256" key="5">
    <source>
        <dbReference type="HAMAP-Rule" id="MF_02120"/>
    </source>
</evidence>
<organism evidence="11 12">
    <name type="scientific">Microscilla marina ATCC 23134</name>
    <dbReference type="NCBI Taxonomy" id="313606"/>
    <lineage>
        <taxon>Bacteria</taxon>
        <taxon>Pseudomonadati</taxon>
        <taxon>Bacteroidota</taxon>
        <taxon>Cytophagia</taxon>
        <taxon>Cytophagales</taxon>
        <taxon>Microscillaceae</taxon>
        <taxon>Microscilla</taxon>
    </lineage>
</organism>
<dbReference type="AlphaFoldDB" id="A1ZVN5"/>
<sequence>MELVDGRYQIQGVDVLDICQKFDTPLYVYDAEKMATKLNMLKDAFKGLNLKIKYAAKALTNVSVLKFLRTQGVGLDVVSIQEAHLGLKTGFKPEEILFTPNCVSLEEIKMAVELGLVINIDNISILEQFGHAYGDSVPCCIRINPHLMAGGNANISVGHIDSKFGVSILQARHLLRVIKTNNIKVTGLHMHTGSDILDAEVFLRGADILFDLAQDLPDLEFVDFGSGFRVAYKEGDVTTDIVDLGKKLTVRFKEFCKDYGRELEIWFEPGKFLVSEAGHFLMKTNVIKTTPATVFVGVDSGFNHLIRPMMYDSHHTIFNVSNPNSETTRVYTVVGYICETDTFGWDRKLNEVREGDIIALKNAGAYGFSMASNYNSRFRPAEVLVHNGKAHLIRKRETMDDILRNQVMLDFEAEKAEA</sequence>
<comment type="subunit">
    <text evidence="5">Homodimer.</text>
</comment>
<dbReference type="InterPro" id="IPR009006">
    <property type="entry name" value="Ala_racemase/Decarboxylase_C"/>
</dbReference>
<protein>
    <recommendedName>
        <fullName evidence="5 6">Diaminopimelate decarboxylase</fullName>
        <shortName evidence="5">DAP decarboxylase</shortName>
        <shortName evidence="5">DAPDC</shortName>
        <ecNumber evidence="5 6">4.1.1.20</ecNumber>
    </recommendedName>
</protein>
<dbReference type="FunFam" id="3.20.20.10:FF:000003">
    <property type="entry name" value="Diaminopimelate decarboxylase"/>
    <property type="match status" value="1"/>
</dbReference>
<evidence type="ECO:0000256" key="4">
    <source>
        <dbReference type="ARBA" id="ARBA00023239"/>
    </source>
</evidence>
<feature type="binding site" evidence="5">
    <location>
        <position position="366"/>
    </location>
    <ligand>
        <name>pyridoxal 5'-phosphate</name>
        <dbReference type="ChEBI" id="CHEBI:597326"/>
    </ligand>
</feature>
<dbReference type="GO" id="GO:0009089">
    <property type="term" value="P:lysine biosynthetic process via diaminopimelate"/>
    <property type="evidence" value="ECO:0007669"/>
    <property type="project" value="UniProtKB-UniRule"/>
</dbReference>
<dbReference type="PRINTS" id="PR01181">
    <property type="entry name" value="DAPDCRBXLASE"/>
</dbReference>
<comment type="pathway">
    <text evidence="5 8">Amino-acid biosynthesis; L-lysine biosynthesis via DAP pathway; L-lysine from DL-2,6-diaminopimelate: step 1/1.</text>
</comment>
<feature type="domain" description="Orn/DAP/Arg decarboxylase 2 C-terminal" evidence="9">
    <location>
        <begin position="27"/>
        <end position="364"/>
    </location>
</feature>
<dbReference type="PANTHER" id="PTHR43727">
    <property type="entry name" value="DIAMINOPIMELATE DECARBOXYLASE"/>
    <property type="match status" value="1"/>
</dbReference>
<evidence type="ECO:0000256" key="7">
    <source>
        <dbReference type="PIRSR" id="PIRSR600183-50"/>
    </source>
</evidence>
<keyword evidence="5" id="KW-0028">Amino-acid biosynthesis</keyword>
<gene>
    <name evidence="5" type="primary">lysA</name>
    <name evidence="11" type="ORF">M23134_00676</name>
</gene>
<dbReference type="InterPro" id="IPR000183">
    <property type="entry name" value="Orn/DAP/Arg_de-COase"/>
</dbReference>
<comment type="function">
    <text evidence="5">Specifically catalyzes the decarboxylation of meso-diaminopimelate (meso-DAP) to L-lysine.</text>
</comment>
<keyword evidence="3 5" id="KW-0663">Pyridoxal phosphate</keyword>
<dbReference type="Gene3D" id="2.40.37.10">
    <property type="entry name" value="Lyase, Ornithine Decarboxylase, Chain A, domain 1"/>
    <property type="match status" value="1"/>
</dbReference>
<dbReference type="PROSITE" id="PS00878">
    <property type="entry name" value="ODR_DC_2_1"/>
    <property type="match status" value="1"/>
</dbReference>
<dbReference type="CDD" id="cd06828">
    <property type="entry name" value="PLPDE_III_DapDC"/>
    <property type="match status" value="1"/>
</dbReference>
<dbReference type="SUPFAM" id="SSF51419">
    <property type="entry name" value="PLP-binding barrel"/>
    <property type="match status" value="1"/>
</dbReference>
<evidence type="ECO:0000259" key="9">
    <source>
        <dbReference type="Pfam" id="PF00278"/>
    </source>
</evidence>
<dbReference type="SUPFAM" id="SSF50621">
    <property type="entry name" value="Alanine racemase C-terminal domain-like"/>
    <property type="match status" value="1"/>
</dbReference>
<feature type="binding site" evidence="5">
    <location>
        <position position="307"/>
    </location>
    <ligand>
        <name>substrate</name>
    </ligand>
</feature>
<dbReference type="PANTHER" id="PTHR43727:SF2">
    <property type="entry name" value="GROUP IV DECARBOXYLASE"/>
    <property type="match status" value="1"/>
</dbReference>
<proteinExistence type="inferred from homology"/>